<proteinExistence type="inferred from homology"/>
<feature type="transmembrane region" description="Helical" evidence="8">
    <location>
        <begin position="203"/>
        <end position="223"/>
    </location>
</feature>
<name>A0ABZ2AZ04_9TREE</name>
<evidence type="ECO:0000256" key="2">
    <source>
        <dbReference type="ARBA" id="ARBA00008821"/>
    </source>
</evidence>
<dbReference type="Pfam" id="PF00860">
    <property type="entry name" value="Xan_ur_permease"/>
    <property type="match status" value="2"/>
</dbReference>
<dbReference type="RefSeq" id="XP_064723006.1">
    <property type="nucleotide sequence ID" value="XM_064866934.1"/>
</dbReference>
<keyword evidence="4 8" id="KW-0812">Transmembrane</keyword>
<comment type="similarity">
    <text evidence="2">Belongs to the nucleobase:cation symporter-2 (NCS2) (TC 2.A.40) family.</text>
</comment>
<feature type="transmembrane region" description="Helical" evidence="8">
    <location>
        <begin position="442"/>
        <end position="461"/>
    </location>
</feature>
<dbReference type="InterPro" id="IPR006043">
    <property type="entry name" value="NCS2"/>
</dbReference>
<feature type="transmembrane region" description="Helical" evidence="8">
    <location>
        <begin position="92"/>
        <end position="115"/>
    </location>
</feature>
<keyword evidence="10" id="KW-1185">Reference proteome</keyword>
<keyword evidence="3" id="KW-0813">Transport</keyword>
<dbReference type="PANTHER" id="PTHR42810">
    <property type="entry name" value="PURINE PERMEASE C1399.01C-RELATED"/>
    <property type="match status" value="1"/>
</dbReference>
<feature type="transmembrane region" description="Helical" evidence="8">
    <location>
        <begin position="127"/>
        <end position="145"/>
    </location>
</feature>
<evidence type="ECO:0000256" key="3">
    <source>
        <dbReference type="ARBA" id="ARBA00022448"/>
    </source>
</evidence>
<evidence type="ECO:0000256" key="6">
    <source>
        <dbReference type="ARBA" id="ARBA00023136"/>
    </source>
</evidence>
<gene>
    <name evidence="9" type="ORF">IAS62_005124</name>
</gene>
<dbReference type="GeneID" id="89991894"/>
<evidence type="ECO:0000256" key="1">
    <source>
        <dbReference type="ARBA" id="ARBA00004141"/>
    </source>
</evidence>
<dbReference type="Proteomes" id="UP001432216">
    <property type="component" value="Chromosome 9"/>
</dbReference>
<evidence type="ECO:0000256" key="4">
    <source>
        <dbReference type="ARBA" id="ARBA00022692"/>
    </source>
</evidence>
<protein>
    <submittedName>
        <fullName evidence="9">Uncharacterized protein</fullName>
    </submittedName>
</protein>
<keyword evidence="6 8" id="KW-0472">Membrane</keyword>
<evidence type="ECO:0000313" key="10">
    <source>
        <dbReference type="Proteomes" id="UP001432216"/>
    </source>
</evidence>
<feature type="transmembrane region" description="Helical" evidence="8">
    <location>
        <begin position="333"/>
        <end position="352"/>
    </location>
</feature>
<feature type="transmembrane region" description="Helical" evidence="8">
    <location>
        <begin position="262"/>
        <end position="282"/>
    </location>
</feature>
<evidence type="ECO:0000256" key="8">
    <source>
        <dbReference type="SAM" id="Phobius"/>
    </source>
</evidence>
<feature type="transmembrane region" description="Helical" evidence="8">
    <location>
        <begin position="235"/>
        <end position="256"/>
    </location>
</feature>
<feature type="transmembrane region" description="Helical" evidence="8">
    <location>
        <begin position="473"/>
        <end position="495"/>
    </location>
</feature>
<feature type="compositionally biased region" description="Low complexity" evidence="7">
    <location>
        <begin position="530"/>
        <end position="540"/>
    </location>
</feature>
<feature type="transmembrane region" description="Helical" evidence="8">
    <location>
        <begin position="294"/>
        <end position="313"/>
    </location>
</feature>
<dbReference type="EMBL" id="CP143814">
    <property type="protein sequence ID" value="WVO23767.1"/>
    <property type="molecule type" value="Genomic_DNA"/>
</dbReference>
<dbReference type="PANTHER" id="PTHR42810:SF2">
    <property type="entry name" value="PURINE PERMEASE C1399.01C-RELATED"/>
    <property type="match status" value="1"/>
</dbReference>
<feature type="region of interest" description="Disordered" evidence="7">
    <location>
        <begin position="505"/>
        <end position="550"/>
    </location>
</feature>
<accession>A0ABZ2AZ04</accession>
<reference evidence="9 10" key="1">
    <citation type="submission" date="2024-01" db="EMBL/GenBank/DDBJ databases">
        <title>Comparative genomics of Cryptococcus and Kwoniella reveals pathogenesis evolution and contrasting modes of karyotype evolution via chromosome fusion or intercentromeric recombination.</title>
        <authorList>
            <person name="Coelho M.A."/>
            <person name="David-Palma M."/>
            <person name="Shea T."/>
            <person name="Bowers K."/>
            <person name="McGinley-Smith S."/>
            <person name="Mohammad A.W."/>
            <person name="Gnirke A."/>
            <person name="Yurkov A.M."/>
            <person name="Nowrousian M."/>
            <person name="Sun S."/>
            <person name="Cuomo C.A."/>
            <person name="Heitman J."/>
        </authorList>
    </citation>
    <scope>NUCLEOTIDE SEQUENCE [LARGE SCALE GENOMIC DNA]</scope>
    <source>
        <strain evidence="9 10">7685027</strain>
    </source>
</reference>
<feature type="transmembrane region" description="Helical" evidence="8">
    <location>
        <begin position="413"/>
        <end position="436"/>
    </location>
</feature>
<evidence type="ECO:0000256" key="7">
    <source>
        <dbReference type="SAM" id="MobiDB-lite"/>
    </source>
</evidence>
<keyword evidence="5 8" id="KW-1133">Transmembrane helix</keyword>
<comment type="subcellular location">
    <subcellularLocation>
        <location evidence="1">Membrane</location>
        <topology evidence="1">Multi-pass membrane protein</topology>
    </subcellularLocation>
</comment>
<feature type="compositionally biased region" description="Basic and acidic residues" evidence="7">
    <location>
        <begin position="541"/>
        <end position="550"/>
    </location>
</feature>
<evidence type="ECO:0000313" key="9">
    <source>
        <dbReference type="EMBL" id="WVO23767.1"/>
    </source>
</evidence>
<sequence length="550" mass="59379">MSTNIELETSFDKANPTDVGVLPTFEDEPALGHIPASRKNKLKSVLKSLVTKDGWLGDYDYGSLMVPYISYVTKKQNKELPFYGVNERLPHLLLFLSGLQHALAMIGDLVTPFLLAGPAGANLGTEAQLYLVSACLIWCGIGTCIQGTSFVFANVALSWLNQAACIFFFHIRTKTQIDHLKYANSTCYYAEDGITKLSCPDEFGAILGTATITGIFAIGLAFVPPKGIRKAFPPLITGTMLMFIGAAFVSSGVNNWAGVPEYWGSASFIGLGFPSFAVIVLCELFGSAFMNSASVLFGLIVGMIIAAATGYFDKDTITSTPAGNFLWVHTFKLFLRGQLVLPMTAAWVIIIAETIGNVTARFYHGHHCRSRHCPPLTTFSQNSGVMVLTRNASRSSGYMCSFVLFLMGIIEKFGAIFCAAPSSVIGGFTTFLFGAVTTSATASIALGIASLCVSQWFIYFFTYTGSNSGKKGLLQAIVLIVEEPYLISALVMIMLNLCITDEFPEEGSSSTEERKREWNGPIPLAGGPSGTSHHATSSSSVEREREVEDT</sequence>
<evidence type="ECO:0000256" key="5">
    <source>
        <dbReference type="ARBA" id="ARBA00022989"/>
    </source>
</evidence>
<organism evidence="9 10">
    <name type="scientific">Cryptococcus decagattii</name>
    <dbReference type="NCBI Taxonomy" id="1859122"/>
    <lineage>
        <taxon>Eukaryota</taxon>
        <taxon>Fungi</taxon>
        <taxon>Dikarya</taxon>
        <taxon>Basidiomycota</taxon>
        <taxon>Agaricomycotina</taxon>
        <taxon>Tremellomycetes</taxon>
        <taxon>Tremellales</taxon>
        <taxon>Cryptococcaceae</taxon>
        <taxon>Cryptococcus</taxon>
        <taxon>Cryptococcus gattii species complex</taxon>
    </lineage>
</organism>